<proteinExistence type="predicted"/>
<dbReference type="GO" id="GO:0016787">
    <property type="term" value="F:hydrolase activity"/>
    <property type="evidence" value="ECO:0007669"/>
    <property type="project" value="UniProtKB-KW"/>
</dbReference>
<feature type="domain" description="Serine aminopeptidase S33" evidence="1">
    <location>
        <begin position="21"/>
        <end position="166"/>
    </location>
</feature>
<dbReference type="Proteomes" id="UP000672097">
    <property type="component" value="Unassembled WGS sequence"/>
</dbReference>
<organism evidence="2 3">
    <name type="scientific">Ideonella paludis</name>
    <dbReference type="NCBI Taxonomy" id="1233411"/>
    <lineage>
        <taxon>Bacteria</taxon>
        <taxon>Pseudomonadati</taxon>
        <taxon>Pseudomonadota</taxon>
        <taxon>Betaproteobacteria</taxon>
        <taxon>Burkholderiales</taxon>
        <taxon>Sphaerotilaceae</taxon>
        <taxon>Ideonella</taxon>
    </lineage>
</organism>
<protein>
    <submittedName>
        <fullName evidence="2">Alpha/beta hydrolase</fullName>
    </submittedName>
</protein>
<dbReference type="EMBL" id="JAGQDG010000009">
    <property type="protein sequence ID" value="MBQ0937727.1"/>
    <property type="molecule type" value="Genomic_DNA"/>
</dbReference>
<evidence type="ECO:0000259" key="1">
    <source>
        <dbReference type="Pfam" id="PF12146"/>
    </source>
</evidence>
<dbReference type="Gene3D" id="3.40.50.1820">
    <property type="entry name" value="alpha/beta hydrolase"/>
    <property type="match status" value="1"/>
</dbReference>
<comment type="caution">
    <text evidence="2">The sequence shown here is derived from an EMBL/GenBank/DDBJ whole genome shotgun (WGS) entry which is preliminary data.</text>
</comment>
<keyword evidence="2" id="KW-0378">Hydrolase</keyword>
<dbReference type="SUPFAM" id="SSF53474">
    <property type="entry name" value="alpha/beta-Hydrolases"/>
    <property type="match status" value="1"/>
</dbReference>
<gene>
    <name evidence="2" type="ORF">KAK11_20550</name>
</gene>
<evidence type="ECO:0000313" key="2">
    <source>
        <dbReference type="EMBL" id="MBQ0937727.1"/>
    </source>
</evidence>
<evidence type="ECO:0000313" key="3">
    <source>
        <dbReference type="Proteomes" id="UP000672097"/>
    </source>
</evidence>
<dbReference type="RefSeq" id="WP_210811383.1">
    <property type="nucleotide sequence ID" value="NZ_JAGQDG010000009.1"/>
</dbReference>
<accession>A0ABS5E2S9</accession>
<name>A0ABS5E2S9_9BURK</name>
<dbReference type="Pfam" id="PF12146">
    <property type="entry name" value="Hydrolase_4"/>
    <property type="match status" value="1"/>
</dbReference>
<reference evidence="2 3" key="1">
    <citation type="submission" date="2021-04" db="EMBL/GenBank/DDBJ databases">
        <title>The genome sequence of type strain Ideonella paludis KCTC 32238.</title>
        <authorList>
            <person name="Liu Y."/>
        </authorList>
    </citation>
    <scope>NUCLEOTIDE SEQUENCE [LARGE SCALE GENOMIC DNA]</scope>
    <source>
        <strain evidence="2 3">KCTC 32238</strain>
    </source>
</reference>
<sequence length="207" mass="22613">MCYPANPGWGYAELLSWLQQQISNDQPLFLLAESFSGPLAIELATRRPDQVRGIVLCCTFAANPRPSLRWAARLLPWLPVVTWPSGPMLRLLMGSYGTTEGRRQMVEVVSSLSPELVRARLAAVIAVDVRPVLPSLRPPVWVLQAGADALVPDAATQELCHGIAQAQRVRLLGPHALLQACPEAAAAVLRDAWRQCFPDHPAERASS</sequence>
<dbReference type="InterPro" id="IPR022742">
    <property type="entry name" value="Hydrolase_4"/>
</dbReference>
<keyword evidence="3" id="KW-1185">Reference proteome</keyword>
<dbReference type="InterPro" id="IPR029058">
    <property type="entry name" value="AB_hydrolase_fold"/>
</dbReference>